<protein>
    <recommendedName>
        <fullName evidence="4">Chromatin target of PRMT1 protein C-terminal domain-containing protein</fullName>
    </recommendedName>
</protein>
<dbReference type="Proteomes" id="UP001295444">
    <property type="component" value="Chromosome 06"/>
</dbReference>
<feature type="compositionally biased region" description="Basic residues" evidence="1">
    <location>
        <begin position="154"/>
        <end position="168"/>
    </location>
</feature>
<sequence>MKFSQTNSFFYVMKDNPQVNFCEKMWQKCTSGNLGFNQQMGNWRVAQGKMKLTRSYQMSYQSNILAKSGRLDGRTEFAVFQKKRVLTESYGREKNWKGMSFTGQNHQVREENPRNDFWHTGKIGKWECDLGMRNEILMCHGKRNGGRGWGGQMKRGKGGHGPRGRPYSRKWSTGPRMTLDELDKKLAAYTINTDDQPDTDINVGISRIEGNLIENMEIDMPIVESSPEAEM</sequence>
<dbReference type="AlphaFoldDB" id="A0AAD1SM77"/>
<evidence type="ECO:0000313" key="2">
    <source>
        <dbReference type="EMBL" id="CAH2302931.1"/>
    </source>
</evidence>
<gene>
    <name evidence="2" type="ORF">PECUL_23A031940</name>
</gene>
<reference evidence="2" key="1">
    <citation type="submission" date="2022-03" db="EMBL/GenBank/DDBJ databases">
        <authorList>
            <person name="Alioto T."/>
            <person name="Alioto T."/>
            <person name="Gomez Garrido J."/>
        </authorList>
    </citation>
    <scope>NUCLEOTIDE SEQUENCE</scope>
</reference>
<proteinExistence type="predicted"/>
<evidence type="ECO:0000256" key="1">
    <source>
        <dbReference type="SAM" id="MobiDB-lite"/>
    </source>
</evidence>
<dbReference type="EMBL" id="OW240917">
    <property type="protein sequence ID" value="CAH2302931.1"/>
    <property type="molecule type" value="Genomic_DNA"/>
</dbReference>
<organism evidence="2 3">
    <name type="scientific">Pelobates cultripes</name>
    <name type="common">Western spadefoot toad</name>
    <dbReference type="NCBI Taxonomy" id="61616"/>
    <lineage>
        <taxon>Eukaryota</taxon>
        <taxon>Metazoa</taxon>
        <taxon>Chordata</taxon>
        <taxon>Craniata</taxon>
        <taxon>Vertebrata</taxon>
        <taxon>Euteleostomi</taxon>
        <taxon>Amphibia</taxon>
        <taxon>Batrachia</taxon>
        <taxon>Anura</taxon>
        <taxon>Pelobatoidea</taxon>
        <taxon>Pelobatidae</taxon>
        <taxon>Pelobates</taxon>
    </lineage>
</organism>
<keyword evidence="3" id="KW-1185">Reference proteome</keyword>
<name>A0AAD1SM77_PELCU</name>
<accession>A0AAD1SM77</accession>
<evidence type="ECO:0000313" key="3">
    <source>
        <dbReference type="Proteomes" id="UP001295444"/>
    </source>
</evidence>
<evidence type="ECO:0008006" key="4">
    <source>
        <dbReference type="Google" id="ProtNLM"/>
    </source>
</evidence>
<feature type="region of interest" description="Disordered" evidence="1">
    <location>
        <begin position="147"/>
        <end position="175"/>
    </location>
</feature>